<dbReference type="HAMAP" id="MF_00532_B">
    <property type="entry name" value="Ribosomal_uS9_B"/>
    <property type="match status" value="1"/>
</dbReference>
<dbReference type="InterPro" id="IPR000754">
    <property type="entry name" value="Ribosomal_uS9"/>
</dbReference>
<dbReference type="GO" id="GO:0003735">
    <property type="term" value="F:structural constituent of ribosome"/>
    <property type="evidence" value="ECO:0007669"/>
    <property type="project" value="InterPro"/>
</dbReference>
<dbReference type="GO" id="GO:0022627">
    <property type="term" value="C:cytosolic small ribosomal subunit"/>
    <property type="evidence" value="ECO:0007669"/>
    <property type="project" value="TreeGrafter"/>
</dbReference>
<dbReference type="Pfam" id="PF00380">
    <property type="entry name" value="Ribosomal_S9"/>
    <property type="match status" value="1"/>
</dbReference>
<protein>
    <submittedName>
        <fullName evidence="5">SSU ribosomal protein S9p (S16e)</fullName>
    </submittedName>
</protein>
<name>A0A3B1CD54_9ZZZZ</name>
<dbReference type="InterPro" id="IPR023035">
    <property type="entry name" value="Ribosomal_uS9_bac/plastid"/>
</dbReference>
<dbReference type="GO" id="GO:0006412">
    <property type="term" value="P:translation"/>
    <property type="evidence" value="ECO:0007669"/>
    <property type="project" value="InterPro"/>
</dbReference>
<sequence length="133" mass="14869">MARQDANKTYATGRRKSSTARVWIMPGEGKITVNKRDAKEYFKRDVFDTLIRQPLQIANLSDKMDVVCTIKGGGMSGQAGALKHGISKALLEYDSTLRAAIKKAGLITRDSRVKERKKPGQPGARKRFQFSKR</sequence>
<feature type="region of interest" description="Disordered" evidence="4">
    <location>
        <begin position="110"/>
        <end position="133"/>
    </location>
</feature>
<evidence type="ECO:0000256" key="3">
    <source>
        <dbReference type="ARBA" id="ARBA00023274"/>
    </source>
</evidence>
<dbReference type="FunFam" id="3.30.230.10:FF:000001">
    <property type="entry name" value="30S ribosomal protein S9"/>
    <property type="match status" value="1"/>
</dbReference>
<dbReference type="Gene3D" id="3.30.230.10">
    <property type="match status" value="1"/>
</dbReference>
<feature type="compositionally biased region" description="Basic residues" evidence="4">
    <location>
        <begin position="114"/>
        <end position="133"/>
    </location>
</feature>
<dbReference type="GO" id="GO:0003723">
    <property type="term" value="F:RNA binding"/>
    <property type="evidence" value="ECO:0007669"/>
    <property type="project" value="TreeGrafter"/>
</dbReference>
<evidence type="ECO:0000256" key="1">
    <source>
        <dbReference type="ARBA" id="ARBA00005251"/>
    </source>
</evidence>
<dbReference type="AlphaFoldDB" id="A0A3B1CD54"/>
<gene>
    <name evidence="5" type="ORF">MNBD_NITROSPINAE03-1466</name>
</gene>
<dbReference type="EMBL" id="UOGB01000246">
    <property type="protein sequence ID" value="VAX22613.1"/>
    <property type="molecule type" value="Genomic_DNA"/>
</dbReference>
<keyword evidence="3" id="KW-0687">Ribonucleoprotein</keyword>
<proteinExistence type="inferred from homology"/>
<keyword evidence="2 5" id="KW-0689">Ribosomal protein</keyword>
<dbReference type="SUPFAM" id="SSF54211">
    <property type="entry name" value="Ribosomal protein S5 domain 2-like"/>
    <property type="match status" value="1"/>
</dbReference>
<dbReference type="PANTHER" id="PTHR21569:SF1">
    <property type="entry name" value="SMALL RIBOSOMAL SUBUNIT PROTEIN US9M"/>
    <property type="match status" value="1"/>
</dbReference>
<dbReference type="PANTHER" id="PTHR21569">
    <property type="entry name" value="RIBOSOMAL PROTEIN S9"/>
    <property type="match status" value="1"/>
</dbReference>
<dbReference type="PROSITE" id="PS00360">
    <property type="entry name" value="RIBOSOMAL_S9"/>
    <property type="match status" value="1"/>
</dbReference>
<organism evidence="5">
    <name type="scientific">hydrothermal vent metagenome</name>
    <dbReference type="NCBI Taxonomy" id="652676"/>
    <lineage>
        <taxon>unclassified sequences</taxon>
        <taxon>metagenomes</taxon>
        <taxon>ecological metagenomes</taxon>
    </lineage>
</organism>
<dbReference type="InterPro" id="IPR020568">
    <property type="entry name" value="Ribosomal_Su5_D2-typ_SF"/>
</dbReference>
<accession>A0A3B1CD54</accession>
<evidence type="ECO:0000313" key="5">
    <source>
        <dbReference type="EMBL" id="VAX22613.1"/>
    </source>
</evidence>
<dbReference type="NCBIfam" id="NF001099">
    <property type="entry name" value="PRK00132.1"/>
    <property type="match status" value="1"/>
</dbReference>
<dbReference type="InterPro" id="IPR014721">
    <property type="entry name" value="Ribsml_uS5_D2-typ_fold_subgr"/>
</dbReference>
<comment type="similarity">
    <text evidence="1">Belongs to the universal ribosomal protein uS9 family.</text>
</comment>
<evidence type="ECO:0000256" key="4">
    <source>
        <dbReference type="SAM" id="MobiDB-lite"/>
    </source>
</evidence>
<evidence type="ECO:0000256" key="2">
    <source>
        <dbReference type="ARBA" id="ARBA00022980"/>
    </source>
</evidence>
<reference evidence="5" key="1">
    <citation type="submission" date="2018-06" db="EMBL/GenBank/DDBJ databases">
        <authorList>
            <person name="Zhirakovskaya E."/>
        </authorList>
    </citation>
    <scope>NUCLEOTIDE SEQUENCE</scope>
</reference>
<dbReference type="InterPro" id="IPR020574">
    <property type="entry name" value="Ribosomal_uS9_CS"/>
</dbReference>